<evidence type="ECO:0000313" key="3">
    <source>
        <dbReference type="Proteomes" id="UP000198393"/>
    </source>
</evidence>
<keyword evidence="1" id="KW-0802">TPR repeat</keyword>
<dbReference type="RefSeq" id="WP_089358484.1">
    <property type="nucleotide sequence ID" value="NZ_FZPD01000012.1"/>
</dbReference>
<accession>A0A239ME58</accession>
<reference evidence="2 3" key="1">
    <citation type="submission" date="2017-06" db="EMBL/GenBank/DDBJ databases">
        <authorList>
            <person name="Kim H.J."/>
            <person name="Triplett B.A."/>
        </authorList>
    </citation>
    <scope>NUCLEOTIDE SEQUENCE [LARGE SCALE GENOMIC DNA]</scope>
    <source>
        <strain evidence="2 3">DSM 19307</strain>
    </source>
</reference>
<sequence length="296" mass="34562">MKIYFLLALTLLSILAFGQDYRTEFLEFCESGDTLNQIKVLKKWEKESPSDSELFTSYFNYHFMKSRKEVVTLTTDEPQGKKLVVTDSTNQPKGYIGSQIYYEDTEFQKGIDRIDEGIKLYPNRLDMRFGKIYSYGQKMDWENFTKTIKETIAYSSKNNNNWTWTNNEQYPEGEQGFLRSLQDYQLQLYNTGNDDLLTNMREIASEILKYYPEHVASLSNISITYMLTGKYDEALSSLLKAEQIDPTDFIVLSNIAHAYKLKGDNKNSIIYYKKTIEHGDEQAIQFAKQQIEELSK</sequence>
<dbReference type="OrthoDB" id="1343633at2"/>
<name>A0A239ME58_EKHLU</name>
<dbReference type="InterPro" id="IPR011990">
    <property type="entry name" value="TPR-like_helical_dom_sf"/>
</dbReference>
<organism evidence="2 3">
    <name type="scientific">Ekhidna lutea</name>
    <dbReference type="NCBI Taxonomy" id="447679"/>
    <lineage>
        <taxon>Bacteria</taxon>
        <taxon>Pseudomonadati</taxon>
        <taxon>Bacteroidota</taxon>
        <taxon>Cytophagia</taxon>
        <taxon>Cytophagales</taxon>
        <taxon>Reichenbachiellaceae</taxon>
        <taxon>Ekhidna</taxon>
    </lineage>
</organism>
<evidence type="ECO:0000256" key="1">
    <source>
        <dbReference type="PROSITE-ProRule" id="PRU00339"/>
    </source>
</evidence>
<dbReference type="SUPFAM" id="SSF48452">
    <property type="entry name" value="TPR-like"/>
    <property type="match status" value="1"/>
</dbReference>
<dbReference type="PROSITE" id="PS50005">
    <property type="entry name" value="TPR"/>
    <property type="match status" value="1"/>
</dbReference>
<dbReference type="AlphaFoldDB" id="A0A239ME58"/>
<dbReference type="Pfam" id="PF13414">
    <property type="entry name" value="TPR_11"/>
    <property type="match status" value="1"/>
</dbReference>
<dbReference type="Proteomes" id="UP000198393">
    <property type="component" value="Unassembled WGS sequence"/>
</dbReference>
<evidence type="ECO:0000313" key="2">
    <source>
        <dbReference type="EMBL" id="SNT40985.1"/>
    </source>
</evidence>
<dbReference type="InterPro" id="IPR019734">
    <property type="entry name" value="TPR_rpt"/>
</dbReference>
<dbReference type="SMART" id="SM00028">
    <property type="entry name" value="TPR"/>
    <property type="match status" value="2"/>
</dbReference>
<dbReference type="EMBL" id="FZPD01000012">
    <property type="protein sequence ID" value="SNT40985.1"/>
    <property type="molecule type" value="Genomic_DNA"/>
</dbReference>
<feature type="repeat" description="TPR" evidence="1">
    <location>
        <begin position="215"/>
        <end position="248"/>
    </location>
</feature>
<keyword evidence="3" id="KW-1185">Reference proteome</keyword>
<protein>
    <submittedName>
        <fullName evidence="2">TPR repeat-containing protein</fullName>
    </submittedName>
</protein>
<proteinExistence type="predicted"/>
<dbReference type="Gene3D" id="1.25.40.10">
    <property type="entry name" value="Tetratricopeptide repeat domain"/>
    <property type="match status" value="1"/>
</dbReference>
<gene>
    <name evidence="2" type="ORF">SAMN05421640_0020</name>
</gene>